<reference evidence="1" key="1">
    <citation type="submission" date="2020-05" db="EMBL/GenBank/DDBJ databases">
        <authorList>
            <person name="Chiriac C."/>
            <person name="Salcher M."/>
            <person name="Ghai R."/>
            <person name="Kavagutti S V."/>
        </authorList>
    </citation>
    <scope>NUCLEOTIDE SEQUENCE</scope>
</reference>
<evidence type="ECO:0000313" key="1">
    <source>
        <dbReference type="EMBL" id="CAB4881490.1"/>
    </source>
</evidence>
<dbReference type="InterPro" id="IPR012341">
    <property type="entry name" value="6hp_glycosidase-like_sf"/>
</dbReference>
<accession>A0A6J7EJV9</accession>
<dbReference type="SUPFAM" id="SSF48208">
    <property type="entry name" value="Six-hairpin glycosidases"/>
    <property type="match status" value="1"/>
</dbReference>
<dbReference type="InterPro" id="IPR024705">
    <property type="entry name" value="Ssp411"/>
</dbReference>
<protein>
    <submittedName>
        <fullName evidence="1">Unannotated protein</fullName>
    </submittedName>
</protein>
<gene>
    <name evidence="1" type="ORF">UFOPK3402_01353</name>
</gene>
<dbReference type="GO" id="GO:0005975">
    <property type="term" value="P:carbohydrate metabolic process"/>
    <property type="evidence" value="ECO:0007669"/>
    <property type="project" value="InterPro"/>
</dbReference>
<dbReference type="EMBL" id="CAFBLS010000175">
    <property type="protein sequence ID" value="CAB4881490.1"/>
    <property type="molecule type" value="Genomic_DNA"/>
</dbReference>
<name>A0A6J7EJV9_9ZZZZ</name>
<dbReference type="PANTHER" id="PTHR42899:SF1">
    <property type="entry name" value="SPERMATOGENESIS-ASSOCIATED PROTEIN 20"/>
    <property type="match status" value="1"/>
</dbReference>
<dbReference type="AlphaFoldDB" id="A0A6J7EJV9"/>
<dbReference type="PANTHER" id="PTHR42899">
    <property type="entry name" value="SPERMATOGENESIS-ASSOCIATED PROTEIN 20"/>
    <property type="match status" value="1"/>
</dbReference>
<proteinExistence type="predicted"/>
<organism evidence="1">
    <name type="scientific">freshwater metagenome</name>
    <dbReference type="NCBI Taxonomy" id="449393"/>
    <lineage>
        <taxon>unclassified sequences</taxon>
        <taxon>metagenomes</taxon>
        <taxon>ecological metagenomes</taxon>
    </lineage>
</organism>
<dbReference type="Gene3D" id="1.50.10.10">
    <property type="match status" value="1"/>
</dbReference>
<sequence length="282" mass="28472">MVASWNGLAIAALAEAGALFGEPSWVDAAVGAADVLLAVHLGAAGGDRLCRTSRDGSAGRNDGVLDDYAGVAEGFLALFQVTGDNEWLTVAGALIDLAVGHFADGAGGFFDTADDAPPLVRRPRDPSDNAEPSGWLAIANAALTYSALTGELRYRTVAEEALGVVSGLGGRAPRAVGWGLATASALLAGPLEIAVVGESGAADTVLMHRTALGSTSPGAVVAVGHGGDVPLLRDRPMIDGKATAYVCRGFVCQRPEISAEALAGQVNTHPGLSHLLGQSAEI</sequence>
<dbReference type="InterPro" id="IPR008928">
    <property type="entry name" value="6-hairpin_glycosidase_sf"/>
</dbReference>